<accession>A0A0F9UQ83</accession>
<feature type="transmembrane region" description="Helical" evidence="1">
    <location>
        <begin position="30"/>
        <end position="47"/>
    </location>
</feature>
<reference evidence="2" key="1">
    <citation type="journal article" date="2015" name="Nature">
        <title>Complex archaea that bridge the gap between prokaryotes and eukaryotes.</title>
        <authorList>
            <person name="Spang A."/>
            <person name="Saw J.H."/>
            <person name="Jorgensen S.L."/>
            <person name="Zaremba-Niedzwiedzka K."/>
            <person name="Martijn J."/>
            <person name="Lind A.E."/>
            <person name="van Eijk R."/>
            <person name="Schleper C."/>
            <person name="Guy L."/>
            <person name="Ettema T.J."/>
        </authorList>
    </citation>
    <scope>NUCLEOTIDE SEQUENCE</scope>
</reference>
<organism evidence="2">
    <name type="scientific">marine sediment metagenome</name>
    <dbReference type="NCBI Taxonomy" id="412755"/>
    <lineage>
        <taxon>unclassified sequences</taxon>
        <taxon>metagenomes</taxon>
        <taxon>ecological metagenomes</taxon>
    </lineage>
</organism>
<dbReference type="AlphaFoldDB" id="A0A0F9UQ83"/>
<keyword evidence="1" id="KW-0812">Transmembrane</keyword>
<protein>
    <submittedName>
        <fullName evidence="2">Uncharacterized protein</fullName>
    </submittedName>
</protein>
<keyword evidence="1" id="KW-1133">Transmembrane helix</keyword>
<dbReference type="EMBL" id="LAZR01000084">
    <property type="protein sequence ID" value="KKN93809.1"/>
    <property type="molecule type" value="Genomic_DNA"/>
</dbReference>
<name>A0A0F9UQ83_9ZZZZ</name>
<evidence type="ECO:0000256" key="1">
    <source>
        <dbReference type="SAM" id="Phobius"/>
    </source>
</evidence>
<feature type="transmembrane region" description="Helical" evidence="1">
    <location>
        <begin position="7"/>
        <end position="24"/>
    </location>
</feature>
<evidence type="ECO:0000313" key="2">
    <source>
        <dbReference type="EMBL" id="KKN93809.1"/>
    </source>
</evidence>
<keyword evidence="1" id="KW-0472">Membrane</keyword>
<sequence length="74" mass="8710">MERKDYGHYYFAIIMVIAAVVLYAQADDLSIDRVLAVILVFAAFFYLKYRERKRREYIAGELQTRNGIDELNAE</sequence>
<gene>
    <name evidence="2" type="ORF">LCGC14_0196420</name>
</gene>
<proteinExistence type="predicted"/>
<comment type="caution">
    <text evidence="2">The sequence shown here is derived from an EMBL/GenBank/DDBJ whole genome shotgun (WGS) entry which is preliminary data.</text>
</comment>